<dbReference type="Proteomes" id="UP000006437">
    <property type="component" value="Unassembled WGS sequence"/>
</dbReference>
<keyword evidence="1" id="KW-0805">Transcription regulation</keyword>
<accession>G9XE31</accession>
<dbReference type="InterPro" id="IPR050397">
    <property type="entry name" value="Env_Response_Regulators"/>
</dbReference>
<keyword evidence="2" id="KW-0238">DNA-binding</keyword>
<evidence type="ECO:0000259" key="4">
    <source>
        <dbReference type="PROSITE" id="PS50042"/>
    </source>
</evidence>
<keyword evidence="3" id="KW-0804">Transcription</keyword>
<protein>
    <recommendedName>
        <fullName evidence="10">Cyclic nucleotide-binding domain protein</fullName>
    </recommendedName>
</protein>
<dbReference type="PANTHER" id="PTHR24567">
    <property type="entry name" value="CRP FAMILY TRANSCRIPTIONAL REGULATORY PROTEIN"/>
    <property type="match status" value="1"/>
</dbReference>
<evidence type="ECO:0000313" key="8">
    <source>
        <dbReference type="Proteomes" id="UP000003379"/>
    </source>
</evidence>
<dbReference type="Gene3D" id="2.60.120.10">
    <property type="entry name" value="Jelly Rolls"/>
    <property type="match status" value="1"/>
</dbReference>
<dbReference type="PANTHER" id="PTHR24567:SF74">
    <property type="entry name" value="HTH-TYPE TRANSCRIPTIONAL REGULATOR ARCR"/>
    <property type="match status" value="1"/>
</dbReference>
<gene>
    <name evidence="7" type="ORF">HMPREF9628_00375</name>
    <name evidence="6" type="ORF">HMPREF9629_00207</name>
</gene>
<sequence>MKIEKDIITDIKVFKNINPSTIDEIVEKSDIITLKKNECLYKDRQVLEYVYFVLKGKVYIAKCNRLNELKIIFLINKFNTINQPLMMNNTSAVECWGYEDTEILRIRFDVFDKLMSNDYILARNCMLYMEKRIRSLYRQLKNTSNTNIKERLASKLFKLSLEYGVKEDYMTKIDLKITVTHLSKMLGCQRETLSRAIKDLKDDNSIKIINQKFYIDAEKIKKLSNGSN</sequence>
<dbReference type="Pfam" id="PF13545">
    <property type="entry name" value="HTH_Crp_2"/>
    <property type="match status" value="1"/>
</dbReference>
<evidence type="ECO:0000259" key="5">
    <source>
        <dbReference type="PROSITE" id="PS51063"/>
    </source>
</evidence>
<dbReference type="SUPFAM" id="SSF46785">
    <property type="entry name" value="Winged helix' DNA-binding domain"/>
    <property type="match status" value="1"/>
</dbReference>
<evidence type="ECO:0000256" key="1">
    <source>
        <dbReference type="ARBA" id="ARBA00023015"/>
    </source>
</evidence>
<dbReference type="InterPro" id="IPR018490">
    <property type="entry name" value="cNMP-bd_dom_sf"/>
</dbReference>
<dbReference type="InterPro" id="IPR012318">
    <property type="entry name" value="HTH_CRP"/>
</dbReference>
<dbReference type="PROSITE" id="PS50042">
    <property type="entry name" value="CNMP_BINDING_3"/>
    <property type="match status" value="1"/>
</dbReference>
<dbReference type="InterPro" id="IPR000595">
    <property type="entry name" value="cNMP-bd_dom"/>
</dbReference>
<dbReference type="PROSITE" id="PS51063">
    <property type="entry name" value="HTH_CRP_2"/>
    <property type="match status" value="1"/>
</dbReference>
<dbReference type="EMBL" id="AFZG01000041">
    <property type="protein sequence ID" value="EHL18689.1"/>
    <property type="molecule type" value="Genomic_DNA"/>
</dbReference>
<dbReference type="Gene3D" id="1.10.10.10">
    <property type="entry name" value="Winged helix-like DNA-binding domain superfamily/Winged helix DNA-binding domain"/>
    <property type="match status" value="1"/>
</dbReference>
<dbReference type="Proteomes" id="UP000003379">
    <property type="component" value="Unassembled WGS sequence"/>
</dbReference>
<accession>G9WXW8</accession>
<feature type="domain" description="HTH crp-type" evidence="5">
    <location>
        <begin position="146"/>
        <end position="219"/>
    </location>
</feature>
<evidence type="ECO:0000313" key="9">
    <source>
        <dbReference type="Proteomes" id="UP000006437"/>
    </source>
</evidence>
<reference evidence="6 9" key="1">
    <citation type="submission" date="2011-08" db="EMBL/GenBank/DDBJ databases">
        <title>The Genome Sequence of Eubacteriaceae bacterium ACC19a.</title>
        <authorList>
            <consortium name="The Broad Institute Genome Sequencing Platform"/>
            <person name="Earl A."/>
            <person name="Ward D."/>
            <person name="Feldgarden M."/>
            <person name="Gevers D."/>
            <person name="Sizova M."/>
            <person name="Hazen A."/>
            <person name="Epstein S."/>
            <person name="Young S.K."/>
            <person name="Zeng Q."/>
            <person name="Gargeya S."/>
            <person name="Fitzgerald M."/>
            <person name="Haas B."/>
            <person name="Abouelleil A."/>
            <person name="Alvarado L."/>
            <person name="Arachchi H.M."/>
            <person name="Berlin A."/>
            <person name="Brown A."/>
            <person name="Chapman S.B."/>
            <person name="Chen Z."/>
            <person name="Dunbar C."/>
            <person name="Freedman E."/>
            <person name="Gearin G."/>
            <person name="Gellesch M."/>
            <person name="Goldberg J."/>
            <person name="Griggs A."/>
            <person name="Gujja S."/>
            <person name="Heiman D."/>
            <person name="Howarth C."/>
            <person name="Larson L."/>
            <person name="Lui A."/>
            <person name="MacDonald P.J.P."/>
            <person name="Montmayeur A."/>
            <person name="Murphy C."/>
            <person name="Neiman D."/>
            <person name="Pearson M."/>
            <person name="Priest M."/>
            <person name="Roberts A."/>
            <person name="Saif S."/>
            <person name="Shea T."/>
            <person name="Shenoy N."/>
            <person name="Sisk P."/>
            <person name="Stolte C."/>
            <person name="Sykes S."/>
            <person name="Wortman J."/>
            <person name="Nusbaum C."/>
            <person name="Birren B."/>
        </authorList>
    </citation>
    <scope>NUCLEOTIDE SEQUENCE [LARGE SCALE GENOMIC DNA]</scope>
    <source>
        <strain evidence="6 9">ACC19a</strain>
    </source>
</reference>
<organism evidence="6 9">
    <name type="scientific">Peptoanaerobacter stomatis</name>
    <dbReference type="NCBI Taxonomy" id="796937"/>
    <lineage>
        <taxon>Bacteria</taxon>
        <taxon>Bacillati</taxon>
        <taxon>Bacillota</taxon>
        <taxon>Clostridia</taxon>
        <taxon>Peptostreptococcales</taxon>
        <taxon>Filifactoraceae</taxon>
        <taxon>Peptoanaerobacter</taxon>
    </lineage>
</organism>
<comment type="caution">
    <text evidence="6">The sequence shown here is derived from an EMBL/GenBank/DDBJ whole genome shotgun (WGS) entry which is preliminary data.</text>
</comment>
<reference evidence="7 8" key="2">
    <citation type="submission" date="2011-08" db="EMBL/GenBank/DDBJ databases">
        <title>The Genome Sequence of Eubacteriaceae bacterium CM5.</title>
        <authorList>
            <consortium name="The Broad Institute Genome Sequencing Platform"/>
            <person name="Earl A."/>
            <person name="Ward D."/>
            <person name="Feldgarden M."/>
            <person name="Gevers D."/>
            <person name="Sizova M."/>
            <person name="Hazen A."/>
            <person name="Epstein S."/>
            <person name="Young S.K."/>
            <person name="Zeng Q."/>
            <person name="Gargeya S."/>
            <person name="Fitzgerald M."/>
            <person name="Haas B."/>
            <person name="Abouelleil A."/>
            <person name="Alvarado L."/>
            <person name="Arachchi H.M."/>
            <person name="Berlin A."/>
            <person name="Brown A."/>
            <person name="Chapman S.B."/>
            <person name="Chen Z."/>
            <person name="Dunbar C."/>
            <person name="Freedman E."/>
            <person name="Gearin G."/>
            <person name="Gellesch M."/>
            <person name="Goldberg J."/>
            <person name="Griggs A."/>
            <person name="Gujja S."/>
            <person name="Heiman D."/>
            <person name="Howarth C."/>
            <person name="Larson L."/>
            <person name="Lui A."/>
            <person name="MacDonald P.J.P."/>
            <person name="Montmayeur A."/>
            <person name="Murphy C."/>
            <person name="Neiman D."/>
            <person name="Pearson M."/>
            <person name="Priest M."/>
            <person name="Roberts A."/>
            <person name="Saif S."/>
            <person name="Shea T."/>
            <person name="Shenoy N."/>
            <person name="Sisk P."/>
            <person name="Stolte C."/>
            <person name="Sykes S."/>
            <person name="Wortman J."/>
            <person name="Nusbaum C."/>
            <person name="Birren B."/>
        </authorList>
    </citation>
    <scope>NUCLEOTIDE SEQUENCE [LARGE SCALE GENOMIC DNA]</scope>
    <source>
        <strain evidence="7 8">CM5</strain>
    </source>
</reference>
<dbReference type="InterPro" id="IPR014710">
    <property type="entry name" value="RmlC-like_jellyroll"/>
</dbReference>
<evidence type="ECO:0000313" key="7">
    <source>
        <dbReference type="EMBL" id="EHL18689.1"/>
    </source>
</evidence>
<dbReference type="GO" id="GO:0003700">
    <property type="term" value="F:DNA-binding transcription factor activity"/>
    <property type="evidence" value="ECO:0007669"/>
    <property type="project" value="TreeGrafter"/>
</dbReference>
<dbReference type="HOGENOM" id="CLU_075053_3_6_9"/>
<evidence type="ECO:0000256" key="3">
    <source>
        <dbReference type="ARBA" id="ARBA00023163"/>
    </source>
</evidence>
<proteinExistence type="predicted"/>
<dbReference type="BioCyc" id="EBAC796937-HMP:GMGH-207-MONOMER"/>
<feature type="domain" description="Cyclic nucleotide-binding" evidence="4">
    <location>
        <begin position="13"/>
        <end position="115"/>
    </location>
</feature>
<dbReference type="GO" id="GO:0003677">
    <property type="term" value="F:DNA binding"/>
    <property type="evidence" value="ECO:0007669"/>
    <property type="project" value="UniProtKB-KW"/>
</dbReference>
<dbReference type="InterPro" id="IPR036388">
    <property type="entry name" value="WH-like_DNA-bd_sf"/>
</dbReference>
<dbReference type="RefSeq" id="WP_009524444.1">
    <property type="nucleotide sequence ID" value="NZ_JBQMYE010000003.1"/>
</dbReference>
<dbReference type="GO" id="GO:0005829">
    <property type="term" value="C:cytosol"/>
    <property type="evidence" value="ECO:0007669"/>
    <property type="project" value="TreeGrafter"/>
</dbReference>
<dbReference type="InterPro" id="IPR036390">
    <property type="entry name" value="WH_DNA-bd_sf"/>
</dbReference>
<dbReference type="CDD" id="cd00038">
    <property type="entry name" value="CAP_ED"/>
    <property type="match status" value="1"/>
</dbReference>
<dbReference type="EMBL" id="AFZE01000001">
    <property type="protein sequence ID" value="EHL16965.1"/>
    <property type="molecule type" value="Genomic_DNA"/>
</dbReference>
<name>G9WXW8_9FIRM</name>
<evidence type="ECO:0000256" key="2">
    <source>
        <dbReference type="ARBA" id="ARBA00023125"/>
    </source>
</evidence>
<dbReference type="SUPFAM" id="SSF51206">
    <property type="entry name" value="cAMP-binding domain-like"/>
    <property type="match status" value="1"/>
</dbReference>
<evidence type="ECO:0008006" key="10">
    <source>
        <dbReference type="Google" id="ProtNLM"/>
    </source>
</evidence>
<evidence type="ECO:0000313" key="6">
    <source>
        <dbReference type="EMBL" id="EHL16965.1"/>
    </source>
</evidence>
<dbReference type="AlphaFoldDB" id="G9WXW8"/>